<dbReference type="InParanoid" id="A0A6I9QU03"/>
<dbReference type="PANTHER" id="PTHR12979:SF5">
    <property type="entry name" value="CCR4-NOT TRANSCRIPTION COMPLEX SUBUNIT 10"/>
    <property type="match status" value="1"/>
</dbReference>
<evidence type="ECO:0000256" key="1">
    <source>
        <dbReference type="ARBA" id="ARBA00010080"/>
    </source>
</evidence>
<evidence type="ECO:0000256" key="2">
    <source>
        <dbReference type="SAM" id="MobiDB-lite"/>
    </source>
</evidence>
<dbReference type="FunCoup" id="A0A6I9QU03">
    <property type="interactions" value="3664"/>
</dbReference>
<dbReference type="RefSeq" id="XP_010913321.1">
    <property type="nucleotide sequence ID" value="XM_010915019.3"/>
</dbReference>
<dbReference type="Gene3D" id="1.25.40.10">
    <property type="entry name" value="Tetratricopeptide repeat domain"/>
    <property type="match status" value="2"/>
</dbReference>
<feature type="region of interest" description="Disordered" evidence="2">
    <location>
        <begin position="1"/>
        <end position="22"/>
    </location>
</feature>
<dbReference type="GO" id="GO:0017148">
    <property type="term" value="P:negative regulation of translation"/>
    <property type="evidence" value="ECO:0007669"/>
    <property type="project" value="TreeGrafter"/>
</dbReference>
<reference evidence="4" key="1">
    <citation type="submission" date="2025-08" db="UniProtKB">
        <authorList>
            <consortium name="RefSeq"/>
        </authorList>
    </citation>
    <scope>IDENTIFICATION</scope>
</reference>
<sequence>MDNRDSSVAPAAVAAGKDGSAEEDGLLSVTAGLAKEAAVLFQSRRYSECIDVLKQLLQKKEDDPKILHNIAVAEYYHDGCPDPKKLLDVFKRVKKRSEDLAHKSGEQMEAANSLGSNVTSGSRGSSGSLYQLSATNAGGIAYVDEFDTSIITFNTAVILYNLHNYANALSVLEPLYQNLEPIDESTALSVCLLLLDISLSSQDASKAADVIRYLEKSFGVSSFSNQCDNGSLQHQPLNQFKAAGTSNIAASDASSSDSSASANAAENSLVGNLSDEALEYETLYSTLDGGNQNLGRPTSNDHSKTSADWAATATDLKLKMHIYKVRLLLLTRNLKSAKRELKLAMNMVRGKDSSTELLLKSQLEYARGNHRKAIKLLDTISNRTEPVMLSMYNNNIGCILHQQMSHHTSNWFFNKALRHSLLLQSEKPLKLAAFSQDKSCLIAYNCGLQHLACGKPLAAARCFHQAIPVFSNRPLFWLRFAECCLLALEKGLLSASSSGENIEVHVAGSGKWRQLVVNYVNSRFSNSDSTTGDVVTNGDDQILISLPFARHCLLNAQLLLDTLDWKMTELDASALALEVADPNLGASINLKNSNQKNLPSGDSKALNSTSASTAVSLNCDPKETKGGTSSSTTLQISVARYEDVCRKENHRIRQAVLGDLAYVGLCLEDPLKALVAAKSLQHLPDCSKMHLFLGHVYAAEALCCLNRPKEAAEQLLVYIADGQNVELPYTNEDREKWSNEKAADYEESNGSLTAKTTVEGTKTTVEGSRDIMGFLKPDEARGALYVNLAAMSAIQGDLGQASHFAKQGLSSLPNSPRVLLAVVYVDLLQGKTQEALAKLRKCRRVRFLCSNVKMSS</sequence>
<dbReference type="KEGG" id="egu:105039046"/>
<name>A0A6I9QU03_ELAGV</name>
<evidence type="ECO:0000313" key="3">
    <source>
        <dbReference type="Proteomes" id="UP000504607"/>
    </source>
</evidence>
<proteinExistence type="inferred from homology"/>
<dbReference type="SUPFAM" id="SSF48452">
    <property type="entry name" value="TPR-like"/>
    <property type="match status" value="1"/>
</dbReference>
<dbReference type="InterPro" id="IPR011990">
    <property type="entry name" value="TPR-like_helical_dom_sf"/>
</dbReference>
<protein>
    <submittedName>
        <fullName evidence="4">CCR4-NOT transcription complex subunit 10</fullName>
    </submittedName>
</protein>
<feature type="region of interest" description="Disordered" evidence="2">
    <location>
        <begin position="101"/>
        <end position="120"/>
    </location>
</feature>
<dbReference type="GO" id="GO:0006402">
    <property type="term" value="P:mRNA catabolic process"/>
    <property type="evidence" value="ECO:0007669"/>
    <property type="project" value="TreeGrafter"/>
</dbReference>
<keyword evidence="3" id="KW-1185">Reference proteome</keyword>
<gene>
    <name evidence="4" type="primary">LOC105039046</name>
</gene>
<evidence type="ECO:0000313" key="4">
    <source>
        <dbReference type="RefSeq" id="XP_010913321.1"/>
    </source>
</evidence>
<dbReference type="GO" id="GO:0030014">
    <property type="term" value="C:CCR4-NOT complex"/>
    <property type="evidence" value="ECO:0007669"/>
    <property type="project" value="InterPro"/>
</dbReference>
<accession>A0A6I9QU03</accession>
<comment type="similarity">
    <text evidence="1">Belongs to the CNOT10 family.</text>
</comment>
<organism evidence="3 4">
    <name type="scientific">Elaeis guineensis var. tenera</name>
    <name type="common">Oil palm</name>
    <dbReference type="NCBI Taxonomy" id="51953"/>
    <lineage>
        <taxon>Eukaryota</taxon>
        <taxon>Viridiplantae</taxon>
        <taxon>Streptophyta</taxon>
        <taxon>Embryophyta</taxon>
        <taxon>Tracheophyta</taxon>
        <taxon>Spermatophyta</taxon>
        <taxon>Magnoliopsida</taxon>
        <taxon>Liliopsida</taxon>
        <taxon>Arecaceae</taxon>
        <taxon>Arecoideae</taxon>
        <taxon>Cocoseae</taxon>
        <taxon>Elaeidinae</taxon>
        <taxon>Elaeis</taxon>
    </lineage>
</organism>
<dbReference type="OrthoDB" id="25157at2759"/>
<dbReference type="PANTHER" id="PTHR12979">
    <property type="entry name" value="CCR4-NOT TRANSCRIPTION COMPLEX SUBUNIT 10"/>
    <property type="match status" value="1"/>
</dbReference>
<dbReference type="AlphaFoldDB" id="A0A6I9QU03"/>
<dbReference type="Proteomes" id="UP000504607">
    <property type="component" value="Chromosome 2"/>
</dbReference>
<dbReference type="InterPro" id="IPR039740">
    <property type="entry name" value="CNOT10"/>
</dbReference>
<dbReference type="GeneID" id="105039046"/>